<accession>A0AA37NMB6</accession>
<dbReference type="Proteomes" id="UP001055105">
    <property type="component" value="Unassembled WGS sequence"/>
</dbReference>
<name>A0AA37NMB6_9BACT</name>
<dbReference type="RefSeq" id="WP_039939838.1">
    <property type="nucleotide sequence ID" value="NZ_AP025581.1"/>
</dbReference>
<evidence type="ECO:0000313" key="2">
    <source>
        <dbReference type="Proteomes" id="UP001055105"/>
    </source>
</evidence>
<gene>
    <name evidence="1" type="ORF">CE91St16_27490</name>
</gene>
<organism evidence="1 2">
    <name type="scientific">Alistipes finegoldii</name>
    <dbReference type="NCBI Taxonomy" id="214856"/>
    <lineage>
        <taxon>Bacteria</taxon>
        <taxon>Pseudomonadati</taxon>
        <taxon>Bacteroidota</taxon>
        <taxon>Bacteroidia</taxon>
        <taxon>Bacteroidales</taxon>
        <taxon>Rikenellaceae</taxon>
        <taxon>Alistipes</taxon>
    </lineage>
</organism>
<comment type="caution">
    <text evidence="1">The sequence shown here is derived from an EMBL/GenBank/DDBJ whole genome shotgun (WGS) entry which is preliminary data.</text>
</comment>
<dbReference type="EMBL" id="BQOL01000002">
    <property type="protein sequence ID" value="GKI19841.1"/>
    <property type="molecule type" value="Genomic_DNA"/>
</dbReference>
<reference evidence="1" key="1">
    <citation type="submission" date="2022-01" db="EMBL/GenBank/DDBJ databases">
        <title>Novel bile acid biosynthetic pathways are enriched in the microbiome of centenarians.</title>
        <authorList>
            <person name="Sato Y."/>
            <person name="Atarashi K."/>
            <person name="Plichta R.D."/>
            <person name="Arai Y."/>
            <person name="Sasajima S."/>
            <person name="Kearney M.S."/>
            <person name="Suda W."/>
            <person name="Takeshita K."/>
            <person name="Sasaki T."/>
            <person name="Okamoto S."/>
            <person name="Skelly N.A."/>
            <person name="Okamura Y."/>
            <person name="Vlamakis H."/>
            <person name="Li Y."/>
            <person name="Tanoue T."/>
            <person name="Takei H."/>
            <person name="Nittono H."/>
            <person name="Narushima S."/>
            <person name="Irie J."/>
            <person name="Itoh H."/>
            <person name="Moriya K."/>
            <person name="Sugiura Y."/>
            <person name="Suematsu M."/>
            <person name="Moritoki N."/>
            <person name="Shibata S."/>
            <person name="Littman R.D."/>
            <person name="Fischbach A.M."/>
            <person name="Uwamino Y."/>
            <person name="Inoue T."/>
            <person name="Honda A."/>
            <person name="Hattori M."/>
            <person name="Murai T."/>
            <person name="Xavier J.R."/>
            <person name="Hirose N."/>
            <person name="Honda K."/>
        </authorList>
    </citation>
    <scope>NUCLEOTIDE SEQUENCE</scope>
    <source>
        <strain evidence="1">CE91-St16</strain>
    </source>
</reference>
<sequence length="102" mass="11977">MKSEKARQELEDGSWKVEVDCEGEEFDLPYHAVRVDVAQYAVEHAEQEAEERMRKKAIKAFCYFVMEYHCKEAICSKRNKCDASCVIAQYFIQKLTENENDD</sequence>
<protein>
    <submittedName>
        <fullName evidence="1">Uncharacterized protein</fullName>
    </submittedName>
</protein>
<dbReference type="AlphaFoldDB" id="A0AA37NMB6"/>
<evidence type="ECO:0000313" key="1">
    <source>
        <dbReference type="EMBL" id="GKI19841.1"/>
    </source>
</evidence>
<proteinExistence type="predicted"/>